<feature type="transmembrane region" description="Helical" evidence="6">
    <location>
        <begin position="180"/>
        <end position="199"/>
    </location>
</feature>
<keyword evidence="5 6" id="KW-0472">Membrane</keyword>
<dbReference type="EMBL" id="JADCNL010000007">
    <property type="protein sequence ID" value="KAG0472644.1"/>
    <property type="molecule type" value="Genomic_DNA"/>
</dbReference>
<evidence type="ECO:0000256" key="2">
    <source>
        <dbReference type="ARBA" id="ARBA00007590"/>
    </source>
</evidence>
<dbReference type="OrthoDB" id="10264220at2759"/>
<feature type="transmembrane region" description="Helical" evidence="6">
    <location>
        <begin position="97"/>
        <end position="118"/>
    </location>
</feature>
<feature type="transmembrane region" description="Helical" evidence="6">
    <location>
        <begin position="125"/>
        <end position="143"/>
    </location>
</feature>
<evidence type="ECO:0000256" key="4">
    <source>
        <dbReference type="ARBA" id="ARBA00022989"/>
    </source>
</evidence>
<dbReference type="PANTHER" id="PTHR12668:SF38">
    <property type="entry name" value="PROTEIN FATTY ACID EXPORT 4, CHLOROPLASTIC"/>
    <property type="match status" value="1"/>
</dbReference>
<evidence type="ECO:0000256" key="1">
    <source>
        <dbReference type="ARBA" id="ARBA00004370"/>
    </source>
</evidence>
<dbReference type="Gene3D" id="1.10.10.1740">
    <property type="entry name" value="Transmembrane protein 14-like"/>
    <property type="match status" value="1"/>
</dbReference>
<dbReference type="Pfam" id="PF03647">
    <property type="entry name" value="Tmemb_14"/>
    <property type="match status" value="1"/>
</dbReference>
<sequence length="203" mass="20992">MGTTGARVSCSGGVLKAIEHLAYGHLTKLSAARSAVLEMQISMASASTLPPYLLLHTHNRSGRYGCCLFSTAKMKKEKNVGWRALLLHCQAQNLAEIAPAATVLYGTVLLGGGLFAFARSGSKGSAFGGLSGATLTAIAYYLMQSPETTPAGQAIGFGVAFLFSAVFGIRLAATQKLIPSGVLLAISLGAAAVFGSAYLQNKF</sequence>
<name>A0A835UR61_VANPL</name>
<dbReference type="InterPro" id="IPR005349">
    <property type="entry name" value="TMEM14"/>
</dbReference>
<evidence type="ECO:0000313" key="8">
    <source>
        <dbReference type="Proteomes" id="UP000636800"/>
    </source>
</evidence>
<gene>
    <name evidence="7" type="ORF">HPP92_014501</name>
</gene>
<dbReference type="GO" id="GO:0015245">
    <property type="term" value="F:fatty acid transmembrane transporter activity"/>
    <property type="evidence" value="ECO:0007669"/>
    <property type="project" value="TreeGrafter"/>
</dbReference>
<evidence type="ECO:0000313" key="7">
    <source>
        <dbReference type="EMBL" id="KAG0472644.1"/>
    </source>
</evidence>
<protein>
    <submittedName>
        <fullName evidence="7">Uncharacterized protein</fullName>
    </submittedName>
</protein>
<accession>A0A835UR61</accession>
<keyword evidence="4 6" id="KW-1133">Transmembrane helix</keyword>
<keyword evidence="8" id="KW-1185">Reference proteome</keyword>
<reference evidence="7 8" key="1">
    <citation type="journal article" date="2020" name="Nat. Food">
        <title>A phased Vanilla planifolia genome enables genetic improvement of flavour and production.</title>
        <authorList>
            <person name="Hasing T."/>
            <person name="Tang H."/>
            <person name="Brym M."/>
            <person name="Khazi F."/>
            <person name="Huang T."/>
            <person name="Chambers A.H."/>
        </authorList>
    </citation>
    <scope>NUCLEOTIDE SEQUENCE [LARGE SCALE GENOMIC DNA]</scope>
    <source>
        <tissue evidence="7">Leaf</tissue>
    </source>
</reference>
<organism evidence="7 8">
    <name type="scientific">Vanilla planifolia</name>
    <name type="common">Vanilla</name>
    <dbReference type="NCBI Taxonomy" id="51239"/>
    <lineage>
        <taxon>Eukaryota</taxon>
        <taxon>Viridiplantae</taxon>
        <taxon>Streptophyta</taxon>
        <taxon>Embryophyta</taxon>
        <taxon>Tracheophyta</taxon>
        <taxon>Spermatophyta</taxon>
        <taxon>Magnoliopsida</taxon>
        <taxon>Liliopsida</taxon>
        <taxon>Asparagales</taxon>
        <taxon>Orchidaceae</taxon>
        <taxon>Vanilloideae</taxon>
        <taxon>Vanilleae</taxon>
        <taxon>Vanilla</taxon>
    </lineage>
</organism>
<comment type="similarity">
    <text evidence="2">Belongs to the TMEM14 family.</text>
</comment>
<keyword evidence="3 6" id="KW-0812">Transmembrane</keyword>
<evidence type="ECO:0000256" key="6">
    <source>
        <dbReference type="SAM" id="Phobius"/>
    </source>
</evidence>
<feature type="transmembrane region" description="Helical" evidence="6">
    <location>
        <begin position="155"/>
        <end position="173"/>
    </location>
</feature>
<evidence type="ECO:0000256" key="5">
    <source>
        <dbReference type="ARBA" id="ARBA00023136"/>
    </source>
</evidence>
<dbReference type="AlphaFoldDB" id="A0A835UR61"/>
<evidence type="ECO:0000256" key="3">
    <source>
        <dbReference type="ARBA" id="ARBA00022692"/>
    </source>
</evidence>
<comment type="caution">
    <text evidence="7">The sequence shown here is derived from an EMBL/GenBank/DDBJ whole genome shotgun (WGS) entry which is preliminary data.</text>
</comment>
<comment type="subcellular location">
    <subcellularLocation>
        <location evidence="1">Membrane</location>
    </subcellularLocation>
</comment>
<dbReference type="InterPro" id="IPR044890">
    <property type="entry name" value="TMEM14_sf"/>
</dbReference>
<proteinExistence type="inferred from homology"/>
<dbReference type="PANTHER" id="PTHR12668">
    <property type="entry name" value="TRANSMEMBRANE PROTEIN 14, 15"/>
    <property type="match status" value="1"/>
</dbReference>
<dbReference type="Proteomes" id="UP000636800">
    <property type="component" value="Chromosome 7"/>
</dbReference>
<dbReference type="GO" id="GO:0009706">
    <property type="term" value="C:chloroplast inner membrane"/>
    <property type="evidence" value="ECO:0007669"/>
    <property type="project" value="TreeGrafter"/>
</dbReference>